<sequence length="1045" mass="119134">MKNIYYTALLTATIIGSGCALFQSEDKNPLPETVEFNAHIRPILSDKCFHCHGNDKDTVEAGLFLNSFAGATKNLSKRREKYAIVPGHPEQSSLIERIHARDEDEIMPPPESHKTLSPYEKDLLNKWIEQGAEYEEHWAFTPIKNPKTPKVTDQNWPINAIDNFVLNKLQEKKLEPNTQAPKEKLLRRLSFDTTGLPPSIEELDAFLKNDSEDAYEKQIDKFLTKKAYGEHMGRFWLDAARYGDTHGLHLDNYREMWPYRDWVINAFNQNMPFDQFSIEQLAGDLLPTPSLNQKIASGFNRCNVTTSEGGSIAEEYYVRYAVDRTSTTSAVWLGLTTGCAACHDHKFDPVSQKEFYQMTAFFNNITENAMDGNRKDTPPIIHVMNDAQKKKDQDLLAKITKLRKVAPNNNKDPQFLEWSKNAKALKPAPAPIADNSLEFTKEKFKPKKSPIFAIEDDKKSLILDKKSVYESLVNPGFEFNKPFSFGLWVYGTEFTGALISTMDNAQYLRGWDLWLAGGNITIHVINEWPGNALKVGTKKNNLKAKRWNHIFVTSNGSGKANGIKIYLNGRSQTMGRPSNNNLSKTIKNEKSLFIGGRETQPGFKGKISDLRFFNKELNPVQVTSVYGEYPIKHLLAPKKDQAQENKRIKELYTYYRQHVDPAALKADKKLNAANNQRTNFLKSVPTTMIMQERATPRGAYILDRGQYDLRKEKVEPGVPAFLPDLPEGPGNRLTFAKWLFLPDHPLTSRVTVNRFWQQLFGTGLSKTAGDFGSQSEFPSHPKLLDHLSYKFIHSDWDIKALMKYMLMSASYRQNSYIDDEKLEIDPYNRLISRGPRFRLDSEMIRDNALASSGLLVEKVGGPSVKPYQPAGIWNAVAYSKSDTRHFKADKGDGLYRRSLYTFMKRTAPAPMMSNFDAPNRETCSVSRERTNTPLQALQLMNDTQYLEAARMLAENTLKSSKENDKRLNLIFRKLSSRNAEADEILLMQDILNQHQQFYTQNKDAAKDLLSHGERKYDSTLDPVQLAAWTMLSSQLLNLDEVITKE</sequence>
<dbReference type="RefSeq" id="WP_274153906.1">
    <property type="nucleotide sequence ID" value="NZ_CP117812.1"/>
</dbReference>
<dbReference type="EMBL" id="CP117812">
    <property type="protein sequence ID" value="WDE99044.1"/>
    <property type="molecule type" value="Genomic_DNA"/>
</dbReference>
<evidence type="ECO:0000259" key="1">
    <source>
        <dbReference type="Pfam" id="PF07583"/>
    </source>
</evidence>
<evidence type="ECO:0000313" key="4">
    <source>
        <dbReference type="EMBL" id="WDE99044.1"/>
    </source>
</evidence>
<dbReference type="Pfam" id="PF07583">
    <property type="entry name" value="PSCyt2"/>
    <property type="match status" value="1"/>
</dbReference>
<dbReference type="Pfam" id="PF07635">
    <property type="entry name" value="PSCyt1"/>
    <property type="match status" value="1"/>
</dbReference>
<keyword evidence="5" id="KW-1185">Reference proteome</keyword>
<evidence type="ECO:0000259" key="2">
    <source>
        <dbReference type="Pfam" id="PF07587"/>
    </source>
</evidence>
<accession>A0ABY7W0I5</accession>
<dbReference type="InterPro" id="IPR011429">
    <property type="entry name" value="Cyt_c_Planctomycete-type"/>
</dbReference>
<dbReference type="PROSITE" id="PS51257">
    <property type="entry name" value="PROKAR_LIPOPROTEIN"/>
    <property type="match status" value="1"/>
</dbReference>
<dbReference type="InterPro" id="IPR011444">
    <property type="entry name" value="DUF1549"/>
</dbReference>
<dbReference type="Pfam" id="PF13385">
    <property type="entry name" value="Laminin_G_3"/>
    <property type="match status" value="1"/>
</dbReference>
<dbReference type="Proteomes" id="UP001214250">
    <property type="component" value="Chromosome 2"/>
</dbReference>
<feature type="domain" description="DUF1553" evidence="2">
    <location>
        <begin position="731"/>
        <end position="989"/>
    </location>
</feature>
<name>A0ABY7W0I5_9BACT</name>
<dbReference type="InterPro" id="IPR022655">
    <property type="entry name" value="DUF1553"/>
</dbReference>
<gene>
    <name evidence="4" type="ORF">PQO03_14500</name>
</gene>
<feature type="domain" description="Cytochrome C Planctomycete-type" evidence="3">
    <location>
        <begin position="48"/>
        <end position="111"/>
    </location>
</feature>
<feature type="domain" description="DUF1549" evidence="1">
    <location>
        <begin position="161"/>
        <end position="366"/>
    </location>
</feature>
<proteinExistence type="predicted"/>
<dbReference type="PANTHER" id="PTHR35889">
    <property type="entry name" value="CYCLOINULO-OLIGOSACCHARIDE FRUCTANOTRANSFERASE-RELATED"/>
    <property type="match status" value="1"/>
</dbReference>
<evidence type="ECO:0000259" key="3">
    <source>
        <dbReference type="Pfam" id="PF07635"/>
    </source>
</evidence>
<dbReference type="Pfam" id="PF07587">
    <property type="entry name" value="PSD1"/>
    <property type="match status" value="1"/>
</dbReference>
<protein>
    <submittedName>
        <fullName evidence="4">DUF1553 domain-containing protein</fullName>
    </submittedName>
</protein>
<evidence type="ECO:0000313" key="5">
    <source>
        <dbReference type="Proteomes" id="UP001214250"/>
    </source>
</evidence>
<dbReference type="PANTHER" id="PTHR35889:SF3">
    <property type="entry name" value="F-BOX DOMAIN-CONTAINING PROTEIN"/>
    <property type="match status" value="1"/>
</dbReference>
<reference evidence="4 5" key="1">
    <citation type="submission" date="2023-02" db="EMBL/GenBank/DDBJ databases">
        <title>Genome sequence of Lentisphaera profundi SAORIC-696.</title>
        <authorList>
            <person name="Kim e."/>
            <person name="Cho J.-C."/>
            <person name="Choi A."/>
            <person name="Kang I."/>
        </authorList>
    </citation>
    <scope>NUCLEOTIDE SEQUENCE [LARGE SCALE GENOMIC DNA]</scope>
    <source>
        <strain evidence="4 5">SAORIC-696</strain>
    </source>
</reference>
<dbReference type="Gene3D" id="2.60.120.200">
    <property type="match status" value="1"/>
</dbReference>
<dbReference type="SUPFAM" id="SSF49899">
    <property type="entry name" value="Concanavalin A-like lectins/glucanases"/>
    <property type="match status" value="1"/>
</dbReference>
<dbReference type="InterPro" id="IPR013320">
    <property type="entry name" value="ConA-like_dom_sf"/>
</dbReference>
<organism evidence="4 5">
    <name type="scientific">Lentisphaera profundi</name>
    <dbReference type="NCBI Taxonomy" id="1658616"/>
    <lineage>
        <taxon>Bacteria</taxon>
        <taxon>Pseudomonadati</taxon>
        <taxon>Lentisphaerota</taxon>
        <taxon>Lentisphaeria</taxon>
        <taxon>Lentisphaerales</taxon>
        <taxon>Lentisphaeraceae</taxon>
        <taxon>Lentisphaera</taxon>
    </lineage>
</organism>